<dbReference type="Gene3D" id="1.20.5.900">
    <property type="entry name" value="transmembrane domain of human cd4"/>
    <property type="match status" value="1"/>
</dbReference>
<evidence type="ECO:0000256" key="11">
    <source>
        <dbReference type="SAM" id="MobiDB-lite"/>
    </source>
</evidence>
<feature type="domain" description="Ig-like" evidence="13">
    <location>
        <begin position="232"/>
        <end position="317"/>
    </location>
</feature>
<accession>A0A3Q1ENW0</accession>
<dbReference type="SUPFAM" id="SSF48726">
    <property type="entry name" value="Immunoglobulin"/>
    <property type="match status" value="3"/>
</dbReference>
<dbReference type="InterPro" id="IPR036179">
    <property type="entry name" value="Ig-like_dom_sf"/>
</dbReference>
<dbReference type="InterPro" id="IPR013162">
    <property type="entry name" value="CD80_C2-set"/>
</dbReference>
<protein>
    <submittedName>
        <fullName evidence="14">Nectin cell adhesion molecule 4</fullName>
    </submittedName>
</protein>
<dbReference type="STRING" id="80966.ENSAPOP00000006416"/>
<evidence type="ECO:0000256" key="10">
    <source>
        <dbReference type="ARBA" id="ARBA00023180"/>
    </source>
</evidence>
<dbReference type="GO" id="GO:0016020">
    <property type="term" value="C:membrane"/>
    <property type="evidence" value="ECO:0007669"/>
    <property type="project" value="UniProtKB-SubCell"/>
</dbReference>
<sequence>YNIVNLSAKVLMHPSLSVIHAEFVQPSPNEALRSLAEEETVLPCVYRPNVSDTVVQVTWYKEKPDTTREQIILAHHLEGYTAFGTWSQRVRFQSSVPTLDSSLVIMNTEVSDGGKYICHVNTFPKGNFDREMSLTVWTVPISSLDPVILVEGQSYRQAATCRAIAHPPPRLTWDSDLNGQSLNRSLDNGAVSSQYSLHPLRNMNGKKLDCLVWHPAFSQPRRIRNNLVVHFPPYAEVSGFNKDWFVGMRNAALRCVSGGNPKPDSFTWIRYKLPNDAIIHPNGTLIFGRPLNMSDGGTYQCVATNEVGEGKAEVDIIVEEPEDLESLLMIIVGGVAGGMLILMLVIVITVTCHHKRKNKRLKRELTQKKYEITSFQCAQLLFKGLDFWQCTADPDLCFLSLQTEENIPLRVEGTLRTSLSSLGTHCRDSRSTISGGRGGGGISGAYDYLGRPVLYNNSRRGRERTLDRDEENRLRVETYVKSTISLVSVNALNSTFFPDDDETQFHPPLTPSSFPMVQSTEIVRQLNGGTIIPSDGGSRPGSVAKNHQSHPAVSCTYPPVTDDEDEVDEGLGGPASQEHPDDQDSETNSSHSTRYHQTNGALRSLTRKSPPLVNPHTSLIHKAQIV</sequence>
<feature type="transmembrane region" description="Helical" evidence="12">
    <location>
        <begin position="327"/>
        <end position="352"/>
    </location>
</feature>
<dbReference type="InterPro" id="IPR003599">
    <property type="entry name" value="Ig_sub"/>
</dbReference>
<dbReference type="Proteomes" id="UP000257200">
    <property type="component" value="Unplaced"/>
</dbReference>
<organism evidence="14 15">
    <name type="scientific">Acanthochromis polyacanthus</name>
    <name type="common">spiny chromis</name>
    <dbReference type="NCBI Taxonomy" id="80966"/>
    <lineage>
        <taxon>Eukaryota</taxon>
        <taxon>Metazoa</taxon>
        <taxon>Chordata</taxon>
        <taxon>Craniata</taxon>
        <taxon>Vertebrata</taxon>
        <taxon>Euteleostomi</taxon>
        <taxon>Actinopterygii</taxon>
        <taxon>Neopterygii</taxon>
        <taxon>Teleostei</taxon>
        <taxon>Neoteleostei</taxon>
        <taxon>Acanthomorphata</taxon>
        <taxon>Ovalentaria</taxon>
        <taxon>Pomacentridae</taxon>
        <taxon>Acanthochromis</taxon>
    </lineage>
</organism>
<dbReference type="Pfam" id="PF08205">
    <property type="entry name" value="C2-set_2"/>
    <property type="match status" value="1"/>
</dbReference>
<evidence type="ECO:0000256" key="9">
    <source>
        <dbReference type="ARBA" id="ARBA00023157"/>
    </source>
</evidence>
<keyword evidence="6" id="KW-0130">Cell adhesion</keyword>
<dbReference type="GO" id="GO:0005912">
    <property type="term" value="C:adherens junction"/>
    <property type="evidence" value="ECO:0007669"/>
    <property type="project" value="TreeGrafter"/>
</dbReference>
<feature type="compositionally biased region" description="Polar residues" evidence="11">
    <location>
        <begin position="586"/>
        <end position="601"/>
    </location>
</feature>
<keyword evidence="8 12" id="KW-0472">Membrane</keyword>
<evidence type="ECO:0000256" key="6">
    <source>
        <dbReference type="ARBA" id="ARBA00022889"/>
    </source>
</evidence>
<comment type="subcellular location">
    <subcellularLocation>
        <location evidence="1">Membrane</location>
        <topology evidence="1">Single-pass membrane protein</topology>
    </subcellularLocation>
</comment>
<dbReference type="GeneTree" id="ENSGT00940000157535"/>
<reference evidence="14" key="1">
    <citation type="submission" date="2025-08" db="UniProtKB">
        <authorList>
            <consortium name="Ensembl"/>
        </authorList>
    </citation>
    <scope>IDENTIFICATION</scope>
</reference>
<evidence type="ECO:0000256" key="7">
    <source>
        <dbReference type="ARBA" id="ARBA00022989"/>
    </source>
</evidence>
<dbReference type="PROSITE" id="PS50835">
    <property type="entry name" value="IG_LIKE"/>
    <property type="match status" value="3"/>
</dbReference>
<dbReference type="InterPro" id="IPR013106">
    <property type="entry name" value="Ig_V-set"/>
</dbReference>
<dbReference type="PANTHER" id="PTHR23277">
    <property type="entry name" value="NECTIN-RELATED"/>
    <property type="match status" value="1"/>
</dbReference>
<evidence type="ECO:0000256" key="4">
    <source>
        <dbReference type="ARBA" id="ARBA00022729"/>
    </source>
</evidence>
<evidence type="ECO:0000259" key="13">
    <source>
        <dbReference type="PROSITE" id="PS50835"/>
    </source>
</evidence>
<proteinExistence type="inferred from homology"/>
<feature type="domain" description="Ig-like" evidence="13">
    <location>
        <begin position="140"/>
        <end position="224"/>
    </location>
</feature>
<evidence type="ECO:0000256" key="12">
    <source>
        <dbReference type="SAM" id="Phobius"/>
    </source>
</evidence>
<dbReference type="AlphaFoldDB" id="A0A3Q1ENW0"/>
<dbReference type="GO" id="GO:0007156">
    <property type="term" value="P:homophilic cell adhesion via plasma membrane adhesion molecules"/>
    <property type="evidence" value="ECO:0007669"/>
    <property type="project" value="TreeGrafter"/>
</dbReference>
<dbReference type="GO" id="GO:0007157">
    <property type="term" value="P:heterophilic cell-cell adhesion via plasma membrane cell adhesion molecules"/>
    <property type="evidence" value="ECO:0007669"/>
    <property type="project" value="TreeGrafter"/>
</dbReference>
<dbReference type="Ensembl" id="ENSAPOT00000006698.1">
    <property type="protein sequence ID" value="ENSAPOP00000006416.1"/>
    <property type="gene ID" value="ENSAPOG00000008293.1"/>
</dbReference>
<feature type="region of interest" description="Disordered" evidence="11">
    <location>
        <begin position="528"/>
        <end position="626"/>
    </location>
</feature>
<keyword evidence="7 12" id="KW-1133">Transmembrane helix</keyword>
<keyword evidence="4" id="KW-0732">Signal</keyword>
<evidence type="ECO:0000256" key="8">
    <source>
        <dbReference type="ARBA" id="ARBA00023136"/>
    </source>
</evidence>
<dbReference type="InterPro" id="IPR013783">
    <property type="entry name" value="Ig-like_fold"/>
</dbReference>
<dbReference type="Gene3D" id="2.60.40.10">
    <property type="entry name" value="Immunoglobulins"/>
    <property type="match status" value="3"/>
</dbReference>
<dbReference type="PANTHER" id="PTHR23277:SF11">
    <property type="entry name" value="NECTIN-4"/>
    <property type="match status" value="1"/>
</dbReference>
<dbReference type="InterPro" id="IPR007110">
    <property type="entry name" value="Ig-like_dom"/>
</dbReference>
<dbReference type="Pfam" id="PF07686">
    <property type="entry name" value="V-set"/>
    <property type="match status" value="1"/>
</dbReference>
<keyword evidence="10" id="KW-0325">Glycoprotein</keyword>
<evidence type="ECO:0000256" key="1">
    <source>
        <dbReference type="ARBA" id="ARBA00004167"/>
    </source>
</evidence>
<dbReference type="SMART" id="SM00409">
    <property type="entry name" value="IG"/>
    <property type="match status" value="2"/>
</dbReference>
<reference evidence="14" key="2">
    <citation type="submission" date="2025-09" db="UniProtKB">
        <authorList>
            <consortium name="Ensembl"/>
        </authorList>
    </citation>
    <scope>IDENTIFICATION</scope>
</reference>
<keyword evidence="5" id="KW-0677">Repeat</keyword>
<feature type="domain" description="Ig-like" evidence="13">
    <location>
        <begin position="14"/>
        <end position="135"/>
    </location>
</feature>
<name>A0A3Q1ENW0_9TELE</name>
<evidence type="ECO:0000313" key="14">
    <source>
        <dbReference type="Ensembl" id="ENSAPOP00000006416.1"/>
    </source>
</evidence>
<keyword evidence="3 12" id="KW-0812">Transmembrane</keyword>
<keyword evidence="15" id="KW-1185">Reference proteome</keyword>
<keyword evidence="9" id="KW-1015">Disulfide bond</keyword>
<dbReference type="InParanoid" id="A0A3Q1ENW0"/>
<evidence type="ECO:0000256" key="5">
    <source>
        <dbReference type="ARBA" id="ARBA00022737"/>
    </source>
</evidence>
<evidence type="ECO:0000256" key="3">
    <source>
        <dbReference type="ARBA" id="ARBA00022692"/>
    </source>
</evidence>
<comment type="similarity">
    <text evidence="2">Belongs to the nectin family.</text>
</comment>
<evidence type="ECO:0000313" key="15">
    <source>
        <dbReference type="Proteomes" id="UP000257200"/>
    </source>
</evidence>
<dbReference type="InterPro" id="IPR051427">
    <property type="entry name" value="Nectin/Nectin-like"/>
</dbReference>
<evidence type="ECO:0000256" key="2">
    <source>
        <dbReference type="ARBA" id="ARBA00007810"/>
    </source>
</evidence>
<dbReference type="Pfam" id="PF13927">
    <property type="entry name" value="Ig_3"/>
    <property type="match status" value="1"/>
</dbReference>